<sequence length="151" mass="17159">MESGPDVRRYRSQTSVSGDPAIRSTLYSPPSSSSLDHLLLPTAVSFALSLSVSHKLELYDEIVSPNLDQLYRTRYRRCAHLRRPQLVPRHVLDKALQHTSPRSMSSRSPSDFASFHEIRIAAAFPLDQGSLKELRMVYELINPATQDLRRQ</sequence>
<evidence type="ECO:0000313" key="2">
    <source>
        <dbReference type="EMBL" id="KAF4623924.1"/>
    </source>
</evidence>
<name>A0A8H4VXW4_9AGAR</name>
<organism evidence="2 3">
    <name type="scientific">Agrocybe pediades</name>
    <dbReference type="NCBI Taxonomy" id="84607"/>
    <lineage>
        <taxon>Eukaryota</taxon>
        <taxon>Fungi</taxon>
        <taxon>Dikarya</taxon>
        <taxon>Basidiomycota</taxon>
        <taxon>Agaricomycotina</taxon>
        <taxon>Agaricomycetes</taxon>
        <taxon>Agaricomycetidae</taxon>
        <taxon>Agaricales</taxon>
        <taxon>Agaricineae</taxon>
        <taxon>Strophariaceae</taxon>
        <taxon>Agrocybe</taxon>
    </lineage>
</organism>
<accession>A0A8H4VXW4</accession>
<reference evidence="2 3" key="1">
    <citation type="submission" date="2019-12" db="EMBL/GenBank/DDBJ databases">
        <authorList>
            <person name="Floudas D."/>
            <person name="Bentzer J."/>
            <person name="Ahren D."/>
            <person name="Johansson T."/>
            <person name="Persson P."/>
            <person name="Tunlid A."/>
        </authorList>
    </citation>
    <scope>NUCLEOTIDE SEQUENCE [LARGE SCALE GENOMIC DNA]</scope>
    <source>
        <strain evidence="2 3">CBS 102.39</strain>
    </source>
</reference>
<evidence type="ECO:0000313" key="3">
    <source>
        <dbReference type="Proteomes" id="UP000521872"/>
    </source>
</evidence>
<dbReference type="Proteomes" id="UP000521872">
    <property type="component" value="Unassembled WGS sequence"/>
</dbReference>
<evidence type="ECO:0000256" key="1">
    <source>
        <dbReference type="SAM" id="MobiDB-lite"/>
    </source>
</evidence>
<dbReference type="EMBL" id="JAACJL010000001">
    <property type="protein sequence ID" value="KAF4623924.1"/>
    <property type="molecule type" value="Genomic_DNA"/>
</dbReference>
<proteinExistence type="predicted"/>
<protein>
    <submittedName>
        <fullName evidence="2">Uncharacterized protein</fullName>
    </submittedName>
</protein>
<keyword evidence="3" id="KW-1185">Reference proteome</keyword>
<gene>
    <name evidence="2" type="ORF">D9613_001276</name>
</gene>
<comment type="caution">
    <text evidence="2">The sequence shown here is derived from an EMBL/GenBank/DDBJ whole genome shotgun (WGS) entry which is preliminary data.</text>
</comment>
<feature type="region of interest" description="Disordered" evidence="1">
    <location>
        <begin position="1"/>
        <end position="32"/>
    </location>
</feature>
<dbReference type="AlphaFoldDB" id="A0A8H4VXW4"/>